<organism evidence="2 3">
    <name type="scientific">Chitinophaga filiformis</name>
    <name type="common">Myxococcus filiformis</name>
    <name type="synonym">Flexibacter filiformis</name>
    <dbReference type="NCBI Taxonomy" id="104663"/>
    <lineage>
        <taxon>Bacteria</taxon>
        <taxon>Pseudomonadati</taxon>
        <taxon>Bacteroidota</taxon>
        <taxon>Chitinophagia</taxon>
        <taxon>Chitinophagales</taxon>
        <taxon>Chitinophagaceae</taxon>
        <taxon>Chitinophaga</taxon>
    </lineage>
</organism>
<keyword evidence="1" id="KW-0812">Transmembrane</keyword>
<reference evidence="2 3" key="1">
    <citation type="submission" date="2016-10" db="EMBL/GenBank/DDBJ databases">
        <authorList>
            <person name="de Groot N.N."/>
        </authorList>
    </citation>
    <scope>NUCLEOTIDE SEQUENCE [LARGE SCALE GENOMIC DNA]</scope>
    <source>
        <strain evidence="2 3">DSM 527</strain>
    </source>
</reference>
<sequence>MEYLQEITLLQWVGLVLLFFARRIKRTIRRRRFERTNAFGVQGFTSFNAYEYTSFSEGIIYILASVLQLGGILLLLLEWVANGL</sequence>
<dbReference type="EMBL" id="FNBN01000002">
    <property type="protein sequence ID" value="SDF59843.1"/>
    <property type="molecule type" value="Genomic_DNA"/>
</dbReference>
<gene>
    <name evidence="2" type="ORF">SAMN04488121_102384</name>
</gene>
<dbReference type="AlphaFoldDB" id="A0A1G7MDM9"/>
<dbReference type="Proteomes" id="UP000199045">
    <property type="component" value="Unassembled WGS sequence"/>
</dbReference>
<proteinExistence type="predicted"/>
<feature type="transmembrane region" description="Helical" evidence="1">
    <location>
        <begin position="59"/>
        <end position="81"/>
    </location>
</feature>
<dbReference type="STRING" id="104663.SAMN04488121_102384"/>
<protein>
    <submittedName>
        <fullName evidence="2">Uncharacterized protein</fullName>
    </submittedName>
</protein>
<evidence type="ECO:0000313" key="3">
    <source>
        <dbReference type="Proteomes" id="UP000199045"/>
    </source>
</evidence>
<dbReference type="RefSeq" id="WP_089830695.1">
    <property type="nucleotide sequence ID" value="NZ_FNBN01000002.1"/>
</dbReference>
<evidence type="ECO:0000313" key="2">
    <source>
        <dbReference type="EMBL" id="SDF59843.1"/>
    </source>
</evidence>
<feature type="transmembrane region" description="Helical" evidence="1">
    <location>
        <begin position="6"/>
        <end position="24"/>
    </location>
</feature>
<keyword evidence="1" id="KW-1133">Transmembrane helix</keyword>
<evidence type="ECO:0000256" key="1">
    <source>
        <dbReference type="SAM" id="Phobius"/>
    </source>
</evidence>
<keyword evidence="1" id="KW-0472">Membrane</keyword>
<accession>A0A1G7MDM9</accession>
<name>A0A1G7MDM9_CHIFI</name>